<feature type="domain" description="YhcG N-terminal" evidence="2">
    <location>
        <begin position="122"/>
        <end position="190"/>
    </location>
</feature>
<dbReference type="Proteomes" id="UP000320773">
    <property type="component" value="Unassembled WGS sequence"/>
</dbReference>
<gene>
    <name evidence="3" type="ORF">BC670_1435</name>
</gene>
<dbReference type="Pfam" id="PF17761">
    <property type="entry name" value="DUF1016_N"/>
    <property type="match status" value="2"/>
</dbReference>
<dbReference type="Gene3D" id="3.40.1350.10">
    <property type="match status" value="1"/>
</dbReference>
<evidence type="ECO:0000313" key="3">
    <source>
        <dbReference type="EMBL" id="TQM40544.1"/>
    </source>
</evidence>
<feature type="domain" description="YhcG N-terminal" evidence="2">
    <location>
        <begin position="16"/>
        <end position="89"/>
    </location>
</feature>
<evidence type="ECO:0000259" key="1">
    <source>
        <dbReference type="Pfam" id="PF06250"/>
    </source>
</evidence>
<dbReference type="AlphaFoldDB" id="A0A543G3F4"/>
<keyword evidence="3" id="KW-0255">Endonuclease</keyword>
<dbReference type="EMBL" id="VFPJ01000001">
    <property type="protein sequence ID" value="TQM40544.1"/>
    <property type="molecule type" value="Genomic_DNA"/>
</dbReference>
<proteinExistence type="predicted"/>
<evidence type="ECO:0000259" key="2">
    <source>
        <dbReference type="Pfam" id="PF17761"/>
    </source>
</evidence>
<name>A0A543G3F4_9FLAO</name>
<evidence type="ECO:0000313" key="4">
    <source>
        <dbReference type="Proteomes" id="UP000320773"/>
    </source>
</evidence>
<dbReference type="InterPro" id="IPR053148">
    <property type="entry name" value="PD-DEXK-like_domain"/>
</dbReference>
<dbReference type="InterPro" id="IPR011856">
    <property type="entry name" value="tRNA_endonuc-like_dom_sf"/>
</dbReference>
<reference evidence="3 4" key="1">
    <citation type="submission" date="2019-06" db="EMBL/GenBank/DDBJ databases">
        <title>Genomic Encyclopedia of Archaeal and Bacterial Type Strains, Phase II (KMG-II): from individual species to whole genera.</title>
        <authorList>
            <person name="Goeker M."/>
        </authorList>
    </citation>
    <scope>NUCLEOTIDE SEQUENCE [LARGE SCALE GENOMIC DNA]</scope>
    <source>
        <strain evidence="3 4">DSM 24789</strain>
    </source>
</reference>
<dbReference type="InterPro" id="IPR009362">
    <property type="entry name" value="YhcG_C"/>
</dbReference>
<organism evidence="3 4">
    <name type="scientific">Flavobacterium branchiophilum</name>
    <dbReference type="NCBI Taxonomy" id="55197"/>
    <lineage>
        <taxon>Bacteria</taxon>
        <taxon>Pseudomonadati</taxon>
        <taxon>Bacteroidota</taxon>
        <taxon>Flavobacteriia</taxon>
        <taxon>Flavobacteriales</taxon>
        <taxon>Flavobacteriaceae</taxon>
        <taxon>Flavobacterium</taxon>
    </lineage>
</organism>
<sequence length="376" mass="43771">MNFTTLINQIDQTHLALQQNAVKAVNSHITLRNWLIGYYIVIFEQNGEDRAKYGTQLLKEIAKSLKIKGLGETNLKQCRTFFQIYPEISQSLTDIFSNVPLIIENKISQALTDELVLNEISAKNEVKFESITTKNSYYKQIFTQISYTHFVELIKIKEPTKRKFYELSIIKNTLSVRELERQIATLTYERVGLSANTDLAFKELQNKIIPETTNDAIKSIYFFDFLNLPNAHLIQENQLEEALINHLEKFILELGNGFCFEARQKRILIDDEYYFIDLVFYHRLLKCHILIELKVDTFKHEHLSQLNSYVACYNDTIKQTDDNPTIGILLCTKKGNKMVEYALAGMEEKLFVSNYLVQLPPKEQLIAFIENELKNI</sequence>
<dbReference type="GO" id="GO:0003676">
    <property type="term" value="F:nucleic acid binding"/>
    <property type="evidence" value="ECO:0007669"/>
    <property type="project" value="InterPro"/>
</dbReference>
<dbReference type="GO" id="GO:0004519">
    <property type="term" value="F:endonuclease activity"/>
    <property type="evidence" value="ECO:0007669"/>
    <property type="project" value="UniProtKB-KW"/>
</dbReference>
<accession>A0A543G3F4</accession>
<dbReference type="PANTHER" id="PTHR30547">
    <property type="entry name" value="UNCHARACTERIZED PROTEIN YHCG-RELATED"/>
    <property type="match status" value="1"/>
</dbReference>
<keyword evidence="3" id="KW-0540">Nuclease</keyword>
<dbReference type="InterPro" id="IPR041527">
    <property type="entry name" value="YhcG_N"/>
</dbReference>
<comment type="caution">
    <text evidence="3">The sequence shown here is derived from an EMBL/GenBank/DDBJ whole genome shotgun (WGS) entry which is preliminary data.</text>
</comment>
<feature type="domain" description="YhcG PDDEXK nuclease" evidence="1">
    <location>
        <begin position="215"/>
        <end position="363"/>
    </location>
</feature>
<dbReference type="Pfam" id="PF06250">
    <property type="entry name" value="YhcG_C"/>
    <property type="match status" value="1"/>
</dbReference>
<dbReference type="RefSeq" id="WP_089080030.1">
    <property type="nucleotide sequence ID" value="NZ_VFPJ01000001.1"/>
</dbReference>
<keyword evidence="3" id="KW-0378">Hydrolase</keyword>
<dbReference type="PANTHER" id="PTHR30547:SF5">
    <property type="entry name" value="NUCLEASE YHCG-RELATED"/>
    <property type="match status" value="1"/>
</dbReference>
<protein>
    <submittedName>
        <fullName evidence="3">Putative nuclease of restriction endonuclease-like (RecB) superfamily</fullName>
    </submittedName>
</protein>